<comment type="caution">
    <text evidence="9">The sequence shown here is derived from an EMBL/GenBank/DDBJ whole genome shotgun (WGS) entry which is preliminary data.</text>
</comment>
<comment type="similarity">
    <text evidence="3 8">Belongs to the PTPA-type PPIase family.</text>
</comment>
<evidence type="ECO:0000256" key="4">
    <source>
        <dbReference type="ARBA" id="ARBA00022490"/>
    </source>
</evidence>
<dbReference type="SUPFAM" id="SSF140984">
    <property type="entry name" value="PTPA-like"/>
    <property type="match status" value="1"/>
</dbReference>
<evidence type="ECO:0000256" key="2">
    <source>
        <dbReference type="ARBA" id="ARBA00004496"/>
    </source>
</evidence>
<dbReference type="FunFam" id="1.20.120.1150:FF:000002">
    <property type="entry name" value="Serine/threonine-protein phosphatase 2A activator"/>
    <property type="match status" value="1"/>
</dbReference>
<evidence type="ECO:0000256" key="1">
    <source>
        <dbReference type="ARBA" id="ARBA00000971"/>
    </source>
</evidence>
<name>A0AAW0YSX3_9TREE</name>
<comment type="subcellular location">
    <subcellularLocation>
        <location evidence="2 8">Cytoplasm</location>
    </subcellularLocation>
</comment>
<dbReference type="EC" id="5.2.1.8" evidence="8"/>
<reference evidence="9 10" key="1">
    <citation type="journal article" date="2024" name="bioRxiv">
        <title>Comparative genomics of Cryptococcus and Kwoniella reveals pathogenesis evolution and contrasting karyotype dynamics via intercentromeric recombination or chromosome fusion.</title>
        <authorList>
            <person name="Coelho M.A."/>
            <person name="David-Palma M."/>
            <person name="Shea T."/>
            <person name="Bowers K."/>
            <person name="McGinley-Smith S."/>
            <person name="Mohammad A.W."/>
            <person name="Gnirke A."/>
            <person name="Yurkov A.M."/>
            <person name="Nowrousian M."/>
            <person name="Sun S."/>
            <person name="Cuomo C.A."/>
            <person name="Heitman J."/>
        </authorList>
    </citation>
    <scope>NUCLEOTIDE SEQUENCE [LARGE SCALE GENOMIC DNA]</scope>
    <source>
        <strain evidence="9 10">CBS 13917</strain>
    </source>
</reference>
<dbReference type="CDD" id="cd04087">
    <property type="entry name" value="PTPA"/>
    <property type="match status" value="1"/>
</dbReference>
<protein>
    <recommendedName>
        <fullName evidence="8">Serine/threonine-protein phosphatase 2A activator</fullName>
        <ecNumber evidence="8">5.2.1.8</ecNumber>
    </recommendedName>
    <alternativeName>
        <fullName evidence="8">Phosphotyrosyl phosphatase activator</fullName>
    </alternativeName>
</protein>
<proteinExistence type="inferred from homology"/>
<keyword evidence="5 8" id="KW-0697">Rotamase</keyword>
<dbReference type="AlphaFoldDB" id="A0AAW0YSX3"/>
<dbReference type="GO" id="GO:0003755">
    <property type="term" value="F:peptidyl-prolyl cis-trans isomerase activity"/>
    <property type="evidence" value="ECO:0007669"/>
    <property type="project" value="UniProtKB-KW"/>
</dbReference>
<comment type="catalytic activity">
    <reaction evidence="1 8">
        <text>[protein]-peptidylproline (omega=180) = [protein]-peptidylproline (omega=0)</text>
        <dbReference type="Rhea" id="RHEA:16237"/>
        <dbReference type="Rhea" id="RHEA-COMP:10747"/>
        <dbReference type="Rhea" id="RHEA-COMP:10748"/>
        <dbReference type="ChEBI" id="CHEBI:83833"/>
        <dbReference type="ChEBI" id="CHEBI:83834"/>
        <dbReference type="EC" id="5.2.1.8"/>
    </reaction>
</comment>
<sequence length="402" mass="44956">MTPGPTSSLAEAEPDRPIASTSYIVPTKHILSKAHLAAFQRSKTHAEIVKFVQDLNDAVVGKKLTDAGEGSERTRPIIGILNSVLDIAKSTPPVDNKLSRFGNPAFKTFYDKVGEASAELHSRIPSLPAEAVPEVEVYFKESWGNKQRVDYGSGMEFNFLCWLLCLTKLGVFTENDYPFLVLGVFWRYIEVMRYMQSTYWLEPAGSHGVWGLDDYQFLPFLWGSGQLKDHKHLRPKSIHDPEILEAFSPSYMYFSCISFINSIKTASLRWHSPMLDDISAVKSWTKVNDGMRKMYIAEVLGKLPVMQHALFGSKGLLPFPSADEDEELRNVLEEEMREGKVTEGEEDEHGHVHLKGETGWAMDCCGIPVPSAFAAAQADAQAHKDVVPIFTSRSGIKPIPFD</sequence>
<gene>
    <name evidence="9" type="ORF">IAR55_002118</name>
</gene>
<dbReference type="EMBL" id="JBCAWK010000004">
    <property type="protein sequence ID" value="KAK8861299.1"/>
    <property type="molecule type" value="Genomic_DNA"/>
</dbReference>
<accession>A0AAW0YSX3</accession>
<dbReference type="PIRSF" id="PIRSF016325">
    <property type="entry name" value="Phstyr_phstse_ac"/>
    <property type="match status" value="1"/>
</dbReference>
<dbReference type="GO" id="GO:0005634">
    <property type="term" value="C:nucleus"/>
    <property type="evidence" value="ECO:0007669"/>
    <property type="project" value="TreeGrafter"/>
</dbReference>
<keyword evidence="6 8" id="KW-0413">Isomerase</keyword>
<dbReference type="InterPro" id="IPR043170">
    <property type="entry name" value="PTPA_C_lid"/>
</dbReference>
<comment type="function">
    <text evidence="7">PPIases accelerate the folding of proteins. It catalyzes the cis-trans isomerization of proline imidic peptide bonds in oligopeptides. Acts as a regulatory subunit for PP2A-like phosphatases modulating their activity or substrate specificity, probably by inducing a conformational change in the catalytic subunit, a direct target of the PPIase. Can reactivate inactive phosphatase PP2A-phosphatase methylesterase complexes (PP2Ai) in presence of ATP and Mg(2+) by dissociating the inactive form from the complex.</text>
</comment>
<dbReference type="PANTHER" id="PTHR10012">
    <property type="entry name" value="SERINE/THREONINE-PROTEIN PHOSPHATASE 2A REGULATORY SUBUNIT B"/>
    <property type="match status" value="1"/>
</dbReference>
<dbReference type="GeneID" id="92179377"/>
<keyword evidence="10" id="KW-1185">Reference proteome</keyword>
<dbReference type="Proteomes" id="UP001388673">
    <property type="component" value="Unassembled WGS sequence"/>
</dbReference>
<evidence type="ECO:0000256" key="8">
    <source>
        <dbReference type="RuleBase" id="RU361210"/>
    </source>
</evidence>
<evidence type="ECO:0000256" key="6">
    <source>
        <dbReference type="ARBA" id="ARBA00023235"/>
    </source>
</evidence>
<dbReference type="GO" id="GO:0007052">
    <property type="term" value="P:mitotic spindle organization"/>
    <property type="evidence" value="ECO:0007669"/>
    <property type="project" value="TreeGrafter"/>
</dbReference>
<evidence type="ECO:0000256" key="3">
    <source>
        <dbReference type="ARBA" id="ARBA00011019"/>
    </source>
</evidence>
<dbReference type="GO" id="GO:0000159">
    <property type="term" value="C:protein phosphatase type 2A complex"/>
    <property type="evidence" value="ECO:0007669"/>
    <property type="project" value="TreeGrafter"/>
</dbReference>
<dbReference type="PANTHER" id="PTHR10012:SF5">
    <property type="entry name" value="SERINE_THREONINE-PROTEIN PHOSPHATASE 2A ACTIVATOR 2"/>
    <property type="match status" value="1"/>
</dbReference>
<evidence type="ECO:0000313" key="10">
    <source>
        <dbReference type="Proteomes" id="UP001388673"/>
    </source>
</evidence>
<dbReference type="InterPro" id="IPR004327">
    <property type="entry name" value="Phstyr_phstse_ac"/>
</dbReference>
<dbReference type="Pfam" id="PF03095">
    <property type="entry name" value="PTPA"/>
    <property type="match status" value="1"/>
</dbReference>
<evidence type="ECO:0000256" key="5">
    <source>
        <dbReference type="ARBA" id="ARBA00023110"/>
    </source>
</evidence>
<evidence type="ECO:0000256" key="7">
    <source>
        <dbReference type="ARBA" id="ARBA00025287"/>
    </source>
</evidence>
<dbReference type="GO" id="GO:0005737">
    <property type="term" value="C:cytoplasm"/>
    <property type="evidence" value="ECO:0007669"/>
    <property type="project" value="UniProtKB-SubCell"/>
</dbReference>
<evidence type="ECO:0000313" key="9">
    <source>
        <dbReference type="EMBL" id="KAK8861299.1"/>
    </source>
</evidence>
<dbReference type="GO" id="GO:0008160">
    <property type="term" value="F:protein tyrosine phosphatase activator activity"/>
    <property type="evidence" value="ECO:0007669"/>
    <property type="project" value="TreeGrafter"/>
</dbReference>
<dbReference type="KEGG" id="kne:92179377"/>
<organism evidence="9 10">
    <name type="scientific">Kwoniella newhampshirensis</name>
    <dbReference type="NCBI Taxonomy" id="1651941"/>
    <lineage>
        <taxon>Eukaryota</taxon>
        <taxon>Fungi</taxon>
        <taxon>Dikarya</taxon>
        <taxon>Basidiomycota</taxon>
        <taxon>Agaricomycotina</taxon>
        <taxon>Tremellomycetes</taxon>
        <taxon>Tremellales</taxon>
        <taxon>Cryptococcaceae</taxon>
        <taxon>Kwoniella</taxon>
    </lineage>
</organism>
<dbReference type="Gene3D" id="1.20.120.1150">
    <property type="match status" value="1"/>
</dbReference>
<dbReference type="RefSeq" id="XP_066803924.1">
    <property type="nucleotide sequence ID" value="XM_066945235.1"/>
</dbReference>
<keyword evidence="4 8" id="KW-0963">Cytoplasm</keyword>
<dbReference type="InterPro" id="IPR037218">
    <property type="entry name" value="PTPA_sf"/>
</dbReference>